<name>A0AB34Z361_BORAF</name>
<feature type="chain" id="PRO_5044235622" description="Outer surface protein" evidence="1">
    <location>
        <begin position="24"/>
        <end position="415"/>
    </location>
</feature>
<gene>
    <name evidence="2" type="ORF">HNP63_000912</name>
</gene>
<comment type="caution">
    <text evidence="2">The sequence shown here is derived from an EMBL/GenBank/DDBJ whole genome shotgun (WGS) entry which is preliminary data.</text>
</comment>
<sequence length="415" mass="47086">MKIKSLIHLKFIALFLSSCTIDANLNEDYKNKVEELLNSTTDDQTTIGIKTNSNAAKNKTNTNKAAAQVAGLQKQPELKDKSLHIVHHNVNPANPANRVNRVNQASQPKENIRNVPTKAQSTPLKQIAPTPTVTTARKGVKTIPTRGLRFGQPRKYALNHGSSQSNFNNLQNNNSSIIFKQAQPSFIQTSSTISQSLASKNDLLRRINEEKNKIQNNNGFRETYDQFKMKDSAFELLDVISNISVFDRSYAPQLNSNTPEAENERNKFYAIMDFDQSKTTQFGSIMEILYQENQNHSLIRSLIISGLGIQISLEHSLEELGKKIEIFSQEYSNNRISRFDFDAKMKELDSKLNQILIERNEWSKQVDALITNVSSNTSLSDSNTLAQYIQNRYLDRMESSREAVLELYISITEFK</sequence>
<evidence type="ECO:0000313" key="3">
    <source>
        <dbReference type="Proteomes" id="UP000529652"/>
    </source>
</evidence>
<dbReference type="Proteomes" id="UP000529652">
    <property type="component" value="Unassembled WGS sequence"/>
</dbReference>
<dbReference type="InterPro" id="IPR008421">
    <property type="entry name" value="Borrelia_lipoprotein_PFam54/60"/>
</dbReference>
<accession>A0AB34Z361</accession>
<keyword evidence="1" id="KW-0732">Signal</keyword>
<protein>
    <recommendedName>
        <fullName evidence="4">Outer surface protein</fullName>
    </recommendedName>
</protein>
<dbReference type="Pfam" id="PF05714">
    <property type="entry name" value="PFam54_60"/>
    <property type="match status" value="1"/>
</dbReference>
<evidence type="ECO:0008006" key="4">
    <source>
        <dbReference type="Google" id="ProtNLM"/>
    </source>
</evidence>
<evidence type="ECO:0000313" key="2">
    <source>
        <dbReference type="EMBL" id="MBB5141491.1"/>
    </source>
</evidence>
<dbReference type="AlphaFoldDB" id="A0AB34Z361"/>
<dbReference type="NCBIfam" id="NF033728">
    <property type="entry name" value="borfam54_1"/>
    <property type="match status" value="1"/>
</dbReference>
<dbReference type="EMBL" id="JACHGM010000003">
    <property type="protein sequence ID" value="MBB5141491.1"/>
    <property type="molecule type" value="Genomic_DNA"/>
</dbReference>
<feature type="signal peptide" evidence="1">
    <location>
        <begin position="1"/>
        <end position="23"/>
    </location>
</feature>
<reference evidence="2 3" key="1">
    <citation type="submission" date="2020-08" db="EMBL/GenBank/DDBJ databases">
        <title>Genomic Encyclopedia of Type Strains, Phase IV (KMG-IV): sequencing the most valuable type-strain genomes for metagenomic binning, comparative biology and taxonomic classification.</title>
        <authorList>
            <person name="Goeker M."/>
        </authorList>
    </citation>
    <scope>NUCLEOTIDE SEQUENCE [LARGE SCALE GENOMIC DNA]</scope>
    <source>
        <strain evidence="2 3">DSM 10508</strain>
    </source>
</reference>
<dbReference type="Gene3D" id="1.10.3160.10">
    <property type="entry name" value="Bbcrasp-1"/>
    <property type="match status" value="1"/>
</dbReference>
<evidence type="ECO:0000256" key="1">
    <source>
        <dbReference type="SAM" id="SignalP"/>
    </source>
</evidence>
<dbReference type="RefSeq" id="WP_183227328.1">
    <property type="nucleotide sequence ID" value="NZ_JACHGM010000003.1"/>
</dbReference>
<proteinExistence type="predicted"/>
<organism evidence="2 3">
    <name type="scientific">Borreliella afzelii</name>
    <name type="common">Borrelia afzelii</name>
    <dbReference type="NCBI Taxonomy" id="29518"/>
    <lineage>
        <taxon>Bacteria</taxon>
        <taxon>Pseudomonadati</taxon>
        <taxon>Spirochaetota</taxon>
        <taxon>Spirochaetia</taxon>
        <taxon>Spirochaetales</taxon>
        <taxon>Borreliaceae</taxon>
        <taxon>Borreliella</taxon>
    </lineage>
</organism>